<protein>
    <recommendedName>
        <fullName evidence="3">Excisionase</fullName>
    </recommendedName>
</protein>
<keyword evidence="2" id="KW-1185">Reference proteome</keyword>
<dbReference type="OrthoDB" id="5373282at2"/>
<dbReference type="AlphaFoldDB" id="E6WYE9"/>
<name>E6WYE9_NITSE</name>
<dbReference type="EMBL" id="CP002452">
    <property type="protein sequence ID" value="ADV46461.1"/>
    <property type="molecule type" value="Genomic_DNA"/>
</dbReference>
<reference evidence="1 2" key="1">
    <citation type="journal article" date="2011" name="Stand. Genomic Sci.">
        <title>Complete genome sequence of Nitratifractor salsuginis type strain (E9I37-1).</title>
        <authorList>
            <person name="Anderson I."/>
            <person name="Sikorski J."/>
            <person name="Zeytun A."/>
            <person name="Nolan M."/>
            <person name="Lapidus A."/>
            <person name="Lucas S."/>
            <person name="Hammon N."/>
            <person name="Deshpande S."/>
            <person name="Cheng J.F."/>
            <person name="Tapia R."/>
            <person name="Han C."/>
            <person name="Goodwin L."/>
            <person name="Pitluck S."/>
            <person name="Liolios K."/>
            <person name="Pagani I."/>
            <person name="Ivanova N."/>
            <person name="Huntemann M."/>
            <person name="Mavromatis K."/>
            <person name="Ovchinikova G."/>
            <person name="Pati A."/>
            <person name="Chen A."/>
            <person name="Palaniappan K."/>
            <person name="Land M."/>
            <person name="Hauser L."/>
            <person name="Brambilla E.M."/>
            <person name="Ngatchou-Djao O.D."/>
            <person name="Rohde M."/>
            <person name="Tindall B.J."/>
            <person name="Goker M."/>
            <person name="Detter J.C."/>
            <person name="Woyke T."/>
            <person name="Bristow J."/>
            <person name="Eisen J.A."/>
            <person name="Markowitz V."/>
            <person name="Hugenholtz P."/>
            <person name="Klenk H.P."/>
            <person name="Kyrpides N.C."/>
        </authorList>
    </citation>
    <scope>NUCLEOTIDE SEQUENCE [LARGE SCALE GENOMIC DNA]</scope>
    <source>
        <strain evidence="2">DSM 16511 / JCM 12458 / E9I37-1</strain>
    </source>
</reference>
<dbReference type="STRING" id="749222.Nitsa_1208"/>
<gene>
    <name evidence="1" type="ordered locus">Nitsa_1208</name>
</gene>
<dbReference type="HOGENOM" id="CLU_2667385_0_0_7"/>
<dbReference type="Proteomes" id="UP000008633">
    <property type="component" value="Chromosome"/>
</dbReference>
<reference evidence="2" key="2">
    <citation type="submission" date="2011-01" db="EMBL/GenBank/DDBJ databases">
        <title>The complete genome of Nitratifractor salsuginis DSM 16511.</title>
        <authorList>
            <consortium name="US DOE Joint Genome Institute (JGI-PGF)"/>
            <person name="Lucas S."/>
            <person name="Copeland A."/>
            <person name="Lapidus A."/>
            <person name="Bruce D."/>
            <person name="Goodwin L."/>
            <person name="Pitluck S."/>
            <person name="Kyrpides N."/>
            <person name="Mavromatis K."/>
            <person name="Ivanova N."/>
            <person name="Mikhailova N."/>
            <person name="Zeytun A."/>
            <person name="Detter J.C."/>
            <person name="Tapia R."/>
            <person name="Han C."/>
            <person name="Land M."/>
            <person name="Hauser L."/>
            <person name="Markowitz V."/>
            <person name="Cheng J.-F."/>
            <person name="Hugenholtz P."/>
            <person name="Woyke T."/>
            <person name="Wu D."/>
            <person name="Tindall B."/>
            <person name="Schuetze A."/>
            <person name="Brambilla E."/>
            <person name="Klenk H.-P."/>
            <person name="Eisen J.A."/>
        </authorList>
    </citation>
    <scope>NUCLEOTIDE SEQUENCE [LARGE SCALE GENOMIC DNA]</scope>
    <source>
        <strain evidence="2">DSM 16511 / JCM 12458 / E9I37-1</strain>
    </source>
</reference>
<dbReference type="KEGG" id="nsa:Nitsa_1208"/>
<proteinExistence type="predicted"/>
<sequence length="75" mass="9036">MNTKPKYLKTSQMAEFLGRSVRWIKKNKDVIFIKGKHYHQPPTEREPFWDVAAMEAWVRSEERDERTEDILKKVS</sequence>
<evidence type="ECO:0008006" key="3">
    <source>
        <dbReference type="Google" id="ProtNLM"/>
    </source>
</evidence>
<organism evidence="1 2">
    <name type="scientific">Nitratifractor salsuginis (strain DSM 16511 / JCM 12458 / E9I37-1)</name>
    <dbReference type="NCBI Taxonomy" id="749222"/>
    <lineage>
        <taxon>Bacteria</taxon>
        <taxon>Pseudomonadati</taxon>
        <taxon>Campylobacterota</taxon>
        <taxon>Epsilonproteobacteria</taxon>
        <taxon>Campylobacterales</taxon>
        <taxon>Sulfurovaceae</taxon>
        <taxon>Nitratifractor</taxon>
    </lineage>
</organism>
<dbReference type="RefSeq" id="WP_013554152.1">
    <property type="nucleotide sequence ID" value="NC_014935.1"/>
</dbReference>
<evidence type="ECO:0000313" key="2">
    <source>
        <dbReference type="Proteomes" id="UP000008633"/>
    </source>
</evidence>
<evidence type="ECO:0000313" key="1">
    <source>
        <dbReference type="EMBL" id="ADV46461.1"/>
    </source>
</evidence>
<accession>E6WYE9</accession>